<feature type="transmembrane region" description="Helical" evidence="1">
    <location>
        <begin position="56"/>
        <end position="81"/>
    </location>
</feature>
<keyword evidence="4" id="KW-1185">Reference proteome</keyword>
<feature type="transmembrane region" description="Helical" evidence="1">
    <location>
        <begin position="24"/>
        <end position="50"/>
    </location>
</feature>
<feature type="domain" description="DUF1978" evidence="2">
    <location>
        <begin position="319"/>
        <end position="555"/>
    </location>
</feature>
<dbReference type="Pfam" id="PF09321">
    <property type="entry name" value="DUF1978"/>
    <property type="match status" value="1"/>
</dbReference>
<organism evidence="3 4">
    <name type="scientific">Chlamydia serpentis</name>
    <dbReference type="NCBI Taxonomy" id="1967782"/>
    <lineage>
        <taxon>Bacteria</taxon>
        <taxon>Pseudomonadati</taxon>
        <taxon>Chlamydiota</taxon>
        <taxon>Chlamydiia</taxon>
        <taxon>Chlamydiales</taxon>
        <taxon>Chlamydiaceae</taxon>
        <taxon>Chlamydia/Chlamydophila group</taxon>
        <taxon>Chlamydia</taxon>
    </lineage>
</organism>
<dbReference type="InterPro" id="IPR015400">
    <property type="entry name" value="DUF1978_IncA"/>
</dbReference>
<dbReference type="OrthoDB" id="17613at2"/>
<dbReference type="RefSeq" id="WP_108896191.1">
    <property type="nucleotide sequence ID" value="NZ_LT993738.1"/>
</dbReference>
<dbReference type="AlphaFoldDB" id="A0A2R8FAA1"/>
<keyword evidence="1" id="KW-0472">Membrane</keyword>
<proteinExistence type="predicted"/>
<dbReference type="EMBL" id="LT993738">
    <property type="protein sequence ID" value="SPN73197.1"/>
    <property type="molecule type" value="Genomic_DNA"/>
</dbReference>
<sequence length="810" mass="93150">MTSISPSISTTSLQRDHHRPISKLRILGISLLACSIILIAGGIVLFTVLIPGLSSIISLGTGIGSCALGGILFCLGLFLILKKEAVPLVQDTFDEIVVEEGGIVEEQQVVEQQDIERKQQVETTIERLNQELSSFEGYIQSVEVGLEKMKSFPYNDEGVTENTKHKLKILTASLEGIIPELVDIRRILEEEEFHVVSMHKHFRAIGESLVNREIVARDYDLDNLKDITACYPDCPIGVRFINFFQKTITRFMNLTEAILETLGVAKIRDHGVAKEIFEKNCVLLENTVYGSLEKSYRNLGLMSAKMHLLHENSLFQWEDNKEIIEKKKQELTDMCLHTHRKVFFGLSDDNVVDITTNVQDWNLSDIISRNKLSEMENSQEWNKKLALKNQALAYTNAKINLKNQKDLKQIESSFISSWEQFRRSEYEKAKNRLEVVKGFYPDIESIPEEQTESEERSIILPLRSDVIKSAKELAGDFKSLQEDAWESLKEFVRNLRKNQSLPRMTLEKKREIDDKLRDASNFVEATSAKIETLVKCFNKINPIFEEEVSKVEVRDIRERLDVLTLELKGITSQIESIESLIAKEELPLLPVRQALEKAYIKSDSCSKLIMVAKSSFEGDMRFESIYIRWNHLVSRLQEIGIAVKQEAGRFLNLDLDILEQKCLLQESKKKLEDAGLKFIRETAVEATSDFHSLTNKWEEMLECLSPYSKLYLKYHEEERAQAEAKVHRMTEKYRAFKMALEAMKFDEEALLSQEICIEDESKQQESEKQALHLAYCKFRAAQSRLANLESEIVERSTAKKFTMKKFWPSK</sequence>
<evidence type="ECO:0000259" key="2">
    <source>
        <dbReference type="Pfam" id="PF09321"/>
    </source>
</evidence>
<dbReference type="KEGG" id="csee:C10C_0006"/>
<gene>
    <name evidence="3" type="ORF">C10C_0006</name>
</gene>
<keyword evidence="1" id="KW-0812">Transmembrane</keyword>
<keyword evidence="1" id="KW-1133">Transmembrane helix</keyword>
<name>A0A2R8FAA1_9CHLA</name>
<dbReference type="Proteomes" id="UP000244926">
    <property type="component" value="Chromosome I"/>
</dbReference>
<evidence type="ECO:0000313" key="4">
    <source>
        <dbReference type="Proteomes" id="UP000244926"/>
    </source>
</evidence>
<reference evidence="4" key="1">
    <citation type="submission" date="2017-11" db="EMBL/GenBank/DDBJ databases">
        <authorList>
            <person name="Seth-Smith MB H."/>
        </authorList>
    </citation>
    <scope>NUCLEOTIDE SEQUENCE [LARGE SCALE GENOMIC DNA]</scope>
</reference>
<accession>A0A2R8FAA1</accession>
<evidence type="ECO:0000313" key="3">
    <source>
        <dbReference type="EMBL" id="SPN73197.1"/>
    </source>
</evidence>
<evidence type="ECO:0000256" key="1">
    <source>
        <dbReference type="SAM" id="Phobius"/>
    </source>
</evidence>
<protein>
    <recommendedName>
        <fullName evidence="2">DUF1978 domain-containing protein</fullName>
    </recommendedName>
</protein>